<dbReference type="PANTHER" id="PTHR34207:SF2">
    <property type="entry name" value="PROTEIN BIC1"/>
    <property type="match status" value="1"/>
</dbReference>
<proteinExistence type="predicted"/>
<accession>A0ABD3AYL5</accession>
<evidence type="ECO:0000313" key="3">
    <source>
        <dbReference type="Proteomes" id="UP001630127"/>
    </source>
</evidence>
<keyword evidence="3" id="KW-1185">Reference proteome</keyword>
<dbReference type="AlphaFoldDB" id="A0ABD3AYL5"/>
<dbReference type="Proteomes" id="UP001630127">
    <property type="component" value="Unassembled WGS sequence"/>
</dbReference>
<dbReference type="InterPro" id="IPR040374">
    <property type="entry name" value="BIC"/>
</dbReference>
<dbReference type="EMBL" id="JBJUIK010000002">
    <property type="protein sequence ID" value="KAL3536118.1"/>
    <property type="molecule type" value="Genomic_DNA"/>
</dbReference>
<reference evidence="2 3" key="1">
    <citation type="submission" date="2024-11" db="EMBL/GenBank/DDBJ databases">
        <title>A near-complete genome assembly of Cinchona calisaya.</title>
        <authorList>
            <person name="Lian D.C."/>
            <person name="Zhao X.W."/>
            <person name="Wei L."/>
        </authorList>
    </citation>
    <scope>NUCLEOTIDE SEQUENCE [LARGE SCALE GENOMIC DNA]</scope>
    <source>
        <tissue evidence="2">Nenye</tissue>
    </source>
</reference>
<dbReference type="CDD" id="cd22645">
    <property type="entry name" value="BIC1_CID"/>
    <property type="match status" value="1"/>
</dbReference>
<evidence type="ECO:0000256" key="1">
    <source>
        <dbReference type="SAM" id="MobiDB-lite"/>
    </source>
</evidence>
<dbReference type="PANTHER" id="PTHR34207">
    <property type="entry name" value="PROTEIN BIC1"/>
    <property type="match status" value="1"/>
</dbReference>
<name>A0ABD3AYL5_9GENT</name>
<comment type="caution">
    <text evidence="2">The sequence shown here is derived from an EMBL/GenBank/DDBJ whole genome shotgun (WGS) entry which is preliminary data.</text>
</comment>
<protein>
    <submittedName>
        <fullName evidence="2">Uncharacterized protein</fullName>
    </submittedName>
</protein>
<evidence type="ECO:0000313" key="2">
    <source>
        <dbReference type="EMBL" id="KAL3536118.1"/>
    </source>
</evidence>
<feature type="region of interest" description="Disordered" evidence="1">
    <location>
        <begin position="63"/>
        <end position="86"/>
    </location>
</feature>
<organism evidence="2 3">
    <name type="scientific">Cinchona calisaya</name>
    <dbReference type="NCBI Taxonomy" id="153742"/>
    <lineage>
        <taxon>Eukaryota</taxon>
        <taxon>Viridiplantae</taxon>
        <taxon>Streptophyta</taxon>
        <taxon>Embryophyta</taxon>
        <taxon>Tracheophyta</taxon>
        <taxon>Spermatophyta</taxon>
        <taxon>Magnoliopsida</taxon>
        <taxon>eudicotyledons</taxon>
        <taxon>Gunneridae</taxon>
        <taxon>Pentapetalae</taxon>
        <taxon>asterids</taxon>
        <taxon>lamiids</taxon>
        <taxon>Gentianales</taxon>
        <taxon>Rubiaceae</taxon>
        <taxon>Cinchonoideae</taxon>
        <taxon>Cinchoneae</taxon>
        <taxon>Cinchona</taxon>
    </lineage>
</organism>
<sequence length="153" mass="17141">MIPKNSYESDQETSVSEVLLPQEFKKANNDIQSHVGQIKPCSSDTTKLQQSSAHVVTSLLKEKTRMTNEADQGPAPSTEDSGRERLKRHRVEVAGRVWIPDIWGQEEQLKDWIDCRAFDASAVMNSSIMLARAALVEEGRRATSSRLRIENGC</sequence>
<gene>
    <name evidence="2" type="ORF">ACH5RR_004579</name>
</gene>